<dbReference type="RefSeq" id="WP_408977795.1">
    <property type="nucleotide sequence ID" value="NZ_JBJUVG010000010.1"/>
</dbReference>
<keyword evidence="3" id="KW-1185">Reference proteome</keyword>
<feature type="transmembrane region" description="Helical" evidence="1">
    <location>
        <begin position="12"/>
        <end position="32"/>
    </location>
</feature>
<evidence type="ECO:0000313" key="2">
    <source>
        <dbReference type="EMBL" id="MFM9414180.1"/>
    </source>
</evidence>
<dbReference type="Proteomes" id="UP001631949">
    <property type="component" value="Unassembled WGS sequence"/>
</dbReference>
<keyword evidence="1" id="KW-1133">Transmembrane helix</keyword>
<organism evidence="2 3">
    <name type="scientific">Peptococcus simiae</name>
    <dbReference type="NCBI Taxonomy" id="1643805"/>
    <lineage>
        <taxon>Bacteria</taxon>
        <taxon>Bacillati</taxon>
        <taxon>Bacillota</taxon>
        <taxon>Clostridia</taxon>
        <taxon>Eubacteriales</taxon>
        <taxon>Peptococcaceae</taxon>
        <taxon>Peptococcus</taxon>
    </lineage>
</organism>
<accession>A0ABW9H0H5</accession>
<comment type="caution">
    <text evidence="2">The sequence shown here is derived from an EMBL/GenBank/DDBJ whole genome shotgun (WGS) entry which is preliminary data.</text>
</comment>
<dbReference type="EMBL" id="JBJUVG010000010">
    <property type="protein sequence ID" value="MFM9414180.1"/>
    <property type="molecule type" value="Genomic_DNA"/>
</dbReference>
<sequence>MSEILMDPIFMSKMLVIYAAITVAASALMLIISVNSNAKYGDHLLRVFPIIIVIFILMSLLVCRNV</sequence>
<protein>
    <submittedName>
        <fullName evidence="2">Uncharacterized protein</fullName>
    </submittedName>
</protein>
<proteinExistence type="predicted"/>
<keyword evidence="1" id="KW-0472">Membrane</keyword>
<keyword evidence="1" id="KW-0812">Transmembrane</keyword>
<evidence type="ECO:0000313" key="3">
    <source>
        <dbReference type="Proteomes" id="UP001631949"/>
    </source>
</evidence>
<feature type="transmembrane region" description="Helical" evidence="1">
    <location>
        <begin position="44"/>
        <end position="63"/>
    </location>
</feature>
<reference evidence="2 3" key="1">
    <citation type="journal article" date="2016" name="Int. J. Syst. Evol. Microbiol.">
        <title>Peptococcus simiae sp. nov., isolated from rhesus macaque faeces and emended description of the genus Peptococcus.</title>
        <authorList>
            <person name="Shkoporov A.N."/>
            <person name="Efimov B.A."/>
            <person name="Kondova I."/>
            <person name="Ouwerling B."/>
            <person name="Chaplin A.V."/>
            <person name="Shcherbakova V.A."/>
            <person name="Langermans J.A.M."/>
        </authorList>
    </citation>
    <scope>NUCLEOTIDE SEQUENCE [LARGE SCALE GENOMIC DNA]</scope>
    <source>
        <strain evidence="2 3">M108</strain>
    </source>
</reference>
<evidence type="ECO:0000256" key="1">
    <source>
        <dbReference type="SAM" id="Phobius"/>
    </source>
</evidence>
<name>A0ABW9H0H5_9FIRM</name>
<gene>
    <name evidence="2" type="ORF">ACKQTC_07345</name>
</gene>